<dbReference type="GO" id="GO:0003712">
    <property type="term" value="F:transcription coregulator activity"/>
    <property type="evidence" value="ECO:0007669"/>
    <property type="project" value="TreeGrafter"/>
</dbReference>
<proteinExistence type="predicted"/>
<keyword evidence="2" id="KW-0804">Transcription</keyword>
<feature type="region of interest" description="Disordered" evidence="4">
    <location>
        <begin position="259"/>
        <end position="293"/>
    </location>
</feature>
<dbReference type="PANTHER" id="PTHR16088:SF3">
    <property type="entry name" value="GON-4-LIKE PROTEIN"/>
    <property type="match status" value="1"/>
</dbReference>
<protein>
    <submittedName>
        <fullName evidence="6">Uncharacterized protein</fullName>
    </submittedName>
</protein>
<feature type="region of interest" description="Disordered" evidence="4">
    <location>
        <begin position="1"/>
        <end position="34"/>
    </location>
</feature>
<name>A0A914EMW7_9BILA</name>
<feature type="compositionally biased region" description="Acidic residues" evidence="4">
    <location>
        <begin position="125"/>
        <end position="154"/>
    </location>
</feature>
<evidence type="ECO:0000313" key="6">
    <source>
        <dbReference type="WBParaSite" id="ACRNAN_scaffold9147.g27672.t1"/>
    </source>
</evidence>
<sequence>MDNQKRNSQNPSNNKQHNDKPSTSNANLTGKSEIRIESIEDERLNESLESYAAAYNLSSKNVKNIIYHVIKNAETFPTLIGKEGEALWSWRLTRSRWKELERLSNVKFDFEMKPLHKPKTFLDVDYGDEDEDDLDYQPEAEEPPDEEADEQDDDDMELLNDEPVNGLLAGEVDYFGDDDQLLTAVDDPDYLNFVTSCLTPNPTLQLFEDDDEEYAPVTNEIDIVEEDEYRMDRSTKIPRWEVDALLEDLYQDDELHDLLASPPPPSRNGRYSSVDQCQERNRHSEIQDQATKDASLNEVNVDIPGCLFNPNPVFSDEEIQVLKIQLEKHVQLLAQAVIGCHGNQDLVKSHNSALKMIYELDEKMYQNEDEKSMYKIQNLPDAIVSCHEINSISKVELPIPKNLAKRSQNWPSNEIQWALSRSKALRYPELVPERRFDIFPTTITTFLVSEQLLLALALFELRHVKHSTWSNWNGKYQLISSNFLPNKSVSQIKSHLRNQRGSTSNNKLPIQQILIQAEKGALIAEFRMDRGETAREDVPLEWPEEIQAPWLKNLSHMSRNGGVISCGAPINFGQNSEPIQNTLATPRPSTSLILNPVEGNTVLYCEKIGTSKVEVHKSPISSHVIESTRSASSDECPAIPSTSTDFIAQQPNNLTLEQEEDRADGDEIEIMDETSNDRIFPVDNEDETDVFKQKFKRKIDERRSRGLKGLLDSEYKEQAWKAMVSAIEKDVRQRFFMHQEKLRELQQILSNQEISPKEAFEQLNEKLNSTHSQVVMLLSTLLKPEDLPDWAKADSTRPAYLRAMEMIINIQAYIAHSRNNAAAKCIFQKLKSKELRAKLYKFFGKDEPLWRLIRENILSNERFHEKVEEWEYEYIDMDTLKDDADMETAYQYECVEIPYQKESDERGLLQLRQGKMTMEHSGKLKTVHVSFASERGQTQTAAPWTREDDRMLLTSYNLFDGDAQKAVEAFVSGKKTVSGLEASRRLSYLLSLFQKV</sequence>
<organism evidence="5 6">
    <name type="scientific">Acrobeloides nanus</name>
    <dbReference type="NCBI Taxonomy" id="290746"/>
    <lineage>
        <taxon>Eukaryota</taxon>
        <taxon>Metazoa</taxon>
        <taxon>Ecdysozoa</taxon>
        <taxon>Nematoda</taxon>
        <taxon>Chromadorea</taxon>
        <taxon>Rhabditida</taxon>
        <taxon>Tylenchina</taxon>
        <taxon>Cephalobomorpha</taxon>
        <taxon>Cephaloboidea</taxon>
        <taxon>Cephalobidae</taxon>
        <taxon>Acrobeloides</taxon>
    </lineage>
</organism>
<feature type="region of interest" description="Disordered" evidence="4">
    <location>
        <begin position="626"/>
        <end position="646"/>
    </location>
</feature>
<dbReference type="InterPro" id="IPR052435">
    <property type="entry name" value="YY1-Transcr_Regul"/>
</dbReference>
<dbReference type="WBParaSite" id="ACRNAN_scaffold9147.g27672.t1">
    <property type="protein sequence ID" value="ACRNAN_scaffold9147.g27672.t1"/>
    <property type="gene ID" value="ACRNAN_scaffold9147.g27672"/>
</dbReference>
<dbReference type="AlphaFoldDB" id="A0A914EMW7"/>
<evidence type="ECO:0000256" key="2">
    <source>
        <dbReference type="ARBA" id="ARBA00023163"/>
    </source>
</evidence>
<dbReference type="Proteomes" id="UP000887540">
    <property type="component" value="Unplaced"/>
</dbReference>
<dbReference type="PANTHER" id="PTHR16088">
    <property type="entry name" value="YY1 ASSOCIATED PROTEIN-RELATED"/>
    <property type="match status" value="1"/>
</dbReference>
<reference evidence="6" key="1">
    <citation type="submission" date="2022-11" db="UniProtKB">
        <authorList>
            <consortium name="WormBaseParasite"/>
        </authorList>
    </citation>
    <scope>IDENTIFICATION</scope>
</reference>
<feature type="compositionally biased region" description="Polar residues" evidence="4">
    <location>
        <begin position="1"/>
        <end position="30"/>
    </location>
</feature>
<keyword evidence="5" id="KW-1185">Reference proteome</keyword>
<evidence type="ECO:0000313" key="5">
    <source>
        <dbReference type="Proteomes" id="UP000887540"/>
    </source>
</evidence>
<accession>A0A914EMW7</accession>
<evidence type="ECO:0000256" key="4">
    <source>
        <dbReference type="SAM" id="MobiDB-lite"/>
    </source>
</evidence>
<feature type="compositionally biased region" description="Basic and acidic residues" evidence="4">
    <location>
        <begin position="277"/>
        <end position="286"/>
    </location>
</feature>
<evidence type="ECO:0000256" key="3">
    <source>
        <dbReference type="ARBA" id="ARBA00023242"/>
    </source>
</evidence>
<evidence type="ECO:0000256" key="1">
    <source>
        <dbReference type="ARBA" id="ARBA00023015"/>
    </source>
</evidence>
<keyword evidence="3" id="KW-0539">Nucleus</keyword>
<feature type="region of interest" description="Disordered" evidence="4">
    <location>
        <begin position="121"/>
        <end position="154"/>
    </location>
</feature>
<dbReference type="GO" id="GO:0005634">
    <property type="term" value="C:nucleus"/>
    <property type="evidence" value="ECO:0007669"/>
    <property type="project" value="TreeGrafter"/>
</dbReference>
<keyword evidence="1" id="KW-0805">Transcription regulation</keyword>
<dbReference type="GO" id="GO:0006355">
    <property type="term" value="P:regulation of DNA-templated transcription"/>
    <property type="evidence" value="ECO:0007669"/>
    <property type="project" value="TreeGrafter"/>
</dbReference>